<proteinExistence type="predicted"/>
<reference evidence="1 2" key="1">
    <citation type="submission" date="2023-10" db="EMBL/GenBank/DDBJ databases">
        <title>Draft genome sequence of Xylaria bambusicola isolate GMP-LS, the root and basal stem rot pathogen of sugarcane in Indonesia.</title>
        <authorList>
            <person name="Selvaraj P."/>
            <person name="Muralishankar V."/>
            <person name="Muruganantham S."/>
            <person name="Sp S."/>
            <person name="Haryani S."/>
            <person name="Lau K.J.X."/>
            <person name="Naqvi N.I."/>
        </authorList>
    </citation>
    <scope>NUCLEOTIDE SEQUENCE [LARGE SCALE GENOMIC DNA]</scope>
    <source>
        <strain evidence="1">GMP-LS</strain>
    </source>
</reference>
<comment type="caution">
    <text evidence="1">The sequence shown here is derived from an EMBL/GenBank/DDBJ whole genome shotgun (WGS) entry which is preliminary data.</text>
</comment>
<accession>A0AAN7URC9</accession>
<sequence>MAARSSLSCASVTFCRSWPVRASVISLFSMSAARDSLTSRMRPSRSAASGCRIWFRIDWRASAIGGRELVK</sequence>
<name>A0AAN7URC9_9PEZI</name>
<gene>
    <name evidence="1" type="ORF">RRF57_008003</name>
</gene>
<dbReference type="EMBL" id="JAWHQM010000024">
    <property type="protein sequence ID" value="KAK5632289.1"/>
    <property type="molecule type" value="Genomic_DNA"/>
</dbReference>
<protein>
    <submittedName>
        <fullName evidence="1">Uncharacterized protein</fullName>
    </submittedName>
</protein>
<dbReference type="Proteomes" id="UP001305414">
    <property type="component" value="Unassembled WGS sequence"/>
</dbReference>
<evidence type="ECO:0000313" key="1">
    <source>
        <dbReference type="EMBL" id="KAK5632289.1"/>
    </source>
</evidence>
<evidence type="ECO:0000313" key="2">
    <source>
        <dbReference type="Proteomes" id="UP001305414"/>
    </source>
</evidence>
<dbReference type="AlphaFoldDB" id="A0AAN7URC9"/>
<organism evidence="1 2">
    <name type="scientific">Xylaria bambusicola</name>
    <dbReference type="NCBI Taxonomy" id="326684"/>
    <lineage>
        <taxon>Eukaryota</taxon>
        <taxon>Fungi</taxon>
        <taxon>Dikarya</taxon>
        <taxon>Ascomycota</taxon>
        <taxon>Pezizomycotina</taxon>
        <taxon>Sordariomycetes</taxon>
        <taxon>Xylariomycetidae</taxon>
        <taxon>Xylariales</taxon>
        <taxon>Xylariaceae</taxon>
        <taxon>Xylaria</taxon>
    </lineage>
</organism>
<keyword evidence="2" id="KW-1185">Reference proteome</keyword>